<gene>
    <name evidence="3" type="ORF">AMJ40_03945</name>
</gene>
<evidence type="ECO:0000313" key="3">
    <source>
        <dbReference type="EMBL" id="KPJ50097.1"/>
    </source>
</evidence>
<dbReference type="InterPro" id="IPR029063">
    <property type="entry name" value="SAM-dependent_MTases_sf"/>
</dbReference>
<accession>A0A0S7WJ25</accession>
<comment type="caution">
    <text evidence="3">The sequence shown here is derived from an EMBL/GenBank/DDBJ whole genome shotgun (WGS) entry which is preliminary data.</text>
</comment>
<dbReference type="GO" id="GO:0016740">
    <property type="term" value="F:transferase activity"/>
    <property type="evidence" value="ECO:0007669"/>
    <property type="project" value="UniProtKB-KW"/>
</dbReference>
<name>A0A0S7WJ25_UNCT6</name>
<dbReference type="AlphaFoldDB" id="A0A0S7WJ25"/>
<dbReference type="InterPro" id="IPR041698">
    <property type="entry name" value="Methyltransf_25"/>
</dbReference>
<dbReference type="PANTHER" id="PTHR43861">
    <property type="entry name" value="TRANS-ACONITATE 2-METHYLTRANSFERASE-RELATED"/>
    <property type="match status" value="1"/>
</dbReference>
<dbReference type="Pfam" id="PF13649">
    <property type="entry name" value="Methyltransf_25"/>
    <property type="match status" value="1"/>
</dbReference>
<evidence type="ECO:0000259" key="2">
    <source>
        <dbReference type="Pfam" id="PF13649"/>
    </source>
</evidence>
<reference evidence="3 4" key="1">
    <citation type="journal article" date="2015" name="Microbiome">
        <title>Genomic resolution of linkages in carbon, nitrogen, and sulfur cycling among widespread estuary sediment bacteria.</title>
        <authorList>
            <person name="Baker B.J."/>
            <person name="Lazar C.S."/>
            <person name="Teske A.P."/>
            <person name="Dick G.J."/>
        </authorList>
    </citation>
    <scope>NUCLEOTIDE SEQUENCE [LARGE SCALE GENOMIC DNA]</scope>
    <source>
        <strain evidence="3">DG_26</strain>
    </source>
</reference>
<proteinExistence type="predicted"/>
<dbReference type="CDD" id="cd02440">
    <property type="entry name" value="AdoMet_MTases"/>
    <property type="match status" value="1"/>
</dbReference>
<dbReference type="Gene3D" id="2.20.25.110">
    <property type="entry name" value="S-adenosyl-L-methionine-dependent methyltransferases"/>
    <property type="match status" value="1"/>
</dbReference>
<dbReference type="SUPFAM" id="SSF53335">
    <property type="entry name" value="S-adenosyl-L-methionine-dependent methyltransferases"/>
    <property type="match status" value="1"/>
</dbReference>
<evidence type="ECO:0000256" key="1">
    <source>
        <dbReference type="ARBA" id="ARBA00022679"/>
    </source>
</evidence>
<dbReference type="EMBL" id="LIZT01000031">
    <property type="protein sequence ID" value="KPJ50097.1"/>
    <property type="molecule type" value="Genomic_DNA"/>
</dbReference>
<feature type="domain" description="Methyltransferase" evidence="2">
    <location>
        <begin position="50"/>
        <end position="141"/>
    </location>
</feature>
<evidence type="ECO:0000313" key="4">
    <source>
        <dbReference type="Proteomes" id="UP000051124"/>
    </source>
</evidence>
<keyword evidence="1" id="KW-0808">Transferase</keyword>
<dbReference type="Proteomes" id="UP000051124">
    <property type="component" value="Unassembled WGS sequence"/>
</dbReference>
<sequence>MGQVVPKILSQPYSAIAPHYDAIMRDIDYAGWLAYLHRIFHKFRHTPRRILDLACGTGTCAVSLSAQGYDVLGIDKSEAMLEVARQKTQRKGAHIQYIRDTMEDFSVPQSVDTIICLFDSLNYILREERLLDACSSAFHALGRRGLFAFDVNTEYGLAKCWGSREFVREDEGIVSIWRNDFNPTTKVARLDLTLFVPRRIHYVRIDESHQERAYPLKKLKKSLQTAGFGAVHAFRHMTFHSPGSNTKRVMIVAIKQP</sequence>
<protein>
    <recommendedName>
        <fullName evidence="2">Methyltransferase domain-containing protein</fullName>
    </recommendedName>
</protein>
<organism evidence="3 4">
    <name type="scientific">candidate division TA06 bacterium DG_26</name>
    <dbReference type="NCBI Taxonomy" id="1703771"/>
    <lineage>
        <taxon>Bacteria</taxon>
        <taxon>Bacteria division TA06</taxon>
    </lineage>
</organism>
<dbReference type="Gene3D" id="3.40.50.150">
    <property type="entry name" value="Vaccinia Virus protein VP39"/>
    <property type="match status" value="1"/>
</dbReference>